<dbReference type="GO" id="GO:0004519">
    <property type="term" value="F:endonuclease activity"/>
    <property type="evidence" value="ECO:0007669"/>
    <property type="project" value="UniProtKB-KW"/>
</dbReference>
<dbReference type="EMBL" id="VXAR01007500">
    <property type="protein sequence ID" value="NXK77866.1"/>
    <property type="molecule type" value="Genomic_DNA"/>
</dbReference>
<dbReference type="GO" id="GO:0003964">
    <property type="term" value="F:RNA-directed DNA polymerase activity"/>
    <property type="evidence" value="ECO:0007669"/>
    <property type="project" value="UniProtKB-KW"/>
</dbReference>
<evidence type="ECO:0000256" key="3">
    <source>
        <dbReference type="ARBA" id="ARBA00022722"/>
    </source>
</evidence>
<dbReference type="SUPFAM" id="SSF53098">
    <property type="entry name" value="Ribonuclease H-like"/>
    <property type="match status" value="1"/>
</dbReference>
<gene>
    <name evidence="8" type="primary">Ervk7_0</name>
    <name evidence="8" type="ORF">AMAGUI_R15390</name>
</gene>
<name>A0A7L0MAB6_9PSIT</name>
<dbReference type="InterPro" id="IPR001584">
    <property type="entry name" value="Integrase_cat-core"/>
</dbReference>
<evidence type="ECO:0000256" key="6">
    <source>
        <dbReference type="ARBA" id="ARBA00022918"/>
    </source>
</evidence>
<dbReference type="GO" id="GO:0016787">
    <property type="term" value="F:hydrolase activity"/>
    <property type="evidence" value="ECO:0007669"/>
    <property type="project" value="UniProtKB-KW"/>
</dbReference>
<keyword evidence="2" id="KW-0548">Nucleotidyltransferase</keyword>
<keyword evidence="9" id="KW-1185">Reference proteome</keyword>
<keyword evidence="6" id="KW-0695">RNA-directed DNA polymerase</keyword>
<dbReference type="GO" id="GO:0015074">
    <property type="term" value="P:DNA integration"/>
    <property type="evidence" value="ECO:0007669"/>
    <property type="project" value="InterPro"/>
</dbReference>
<dbReference type="Gene3D" id="3.30.420.10">
    <property type="entry name" value="Ribonuclease H-like superfamily/Ribonuclease H"/>
    <property type="match status" value="1"/>
</dbReference>
<sequence>RDVIRHLTHAFATLGLPSQLKMDNGPGYNSVALSRFLQQWGVTHVTDIPHSPTGQGIVERTHTV</sequence>
<dbReference type="PANTHER" id="PTHR41694:SF3">
    <property type="entry name" value="RNA-DIRECTED DNA POLYMERASE-RELATED"/>
    <property type="match status" value="1"/>
</dbReference>
<feature type="non-terminal residue" evidence="8">
    <location>
        <position position="1"/>
    </location>
</feature>
<accession>A0A7L0MAB6</accession>
<reference evidence="8 9" key="1">
    <citation type="submission" date="2019-09" db="EMBL/GenBank/DDBJ databases">
        <title>Bird 10,000 Genomes (B10K) Project - Family phase.</title>
        <authorList>
            <person name="Zhang G."/>
        </authorList>
    </citation>
    <scope>NUCLEOTIDE SEQUENCE [LARGE SCALE GENOMIC DNA]</scope>
    <source>
        <strain evidence="8">B10K-DU-001-46</strain>
        <tissue evidence="8">Muscle</tissue>
    </source>
</reference>
<feature type="domain" description="Integrase catalytic" evidence="7">
    <location>
        <begin position="1"/>
        <end position="64"/>
    </location>
</feature>
<evidence type="ECO:0000256" key="1">
    <source>
        <dbReference type="ARBA" id="ARBA00022679"/>
    </source>
</evidence>
<dbReference type="PROSITE" id="PS50994">
    <property type="entry name" value="INTEGRASE"/>
    <property type="match status" value="1"/>
</dbReference>
<organism evidence="8 9">
    <name type="scientific">Amazona guildingii</name>
    <dbReference type="NCBI Taxonomy" id="175529"/>
    <lineage>
        <taxon>Eukaryota</taxon>
        <taxon>Metazoa</taxon>
        <taxon>Chordata</taxon>
        <taxon>Craniata</taxon>
        <taxon>Vertebrata</taxon>
        <taxon>Euteleostomi</taxon>
        <taxon>Archelosauria</taxon>
        <taxon>Archosauria</taxon>
        <taxon>Dinosauria</taxon>
        <taxon>Saurischia</taxon>
        <taxon>Theropoda</taxon>
        <taxon>Coelurosauria</taxon>
        <taxon>Aves</taxon>
        <taxon>Neognathae</taxon>
        <taxon>Neoaves</taxon>
        <taxon>Telluraves</taxon>
        <taxon>Australaves</taxon>
        <taxon>Psittaciformes</taxon>
        <taxon>Psittacidae</taxon>
        <taxon>Amazona</taxon>
    </lineage>
</organism>
<protein>
    <submittedName>
        <fullName evidence="8">POK7 protein</fullName>
    </submittedName>
</protein>
<dbReference type="InterPro" id="IPR012337">
    <property type="entry name" value="RNaseH-like_sf"/>
</dbReference>
<evidence type="ECO:0000256" key="2">
    <source>
        <dbReference type="ARBA" id="ARBA00022695"/>
    </source>
</evidence>
<keyword evidence="4" id="KW-0255">Endonuclease</keyword>
<dbReference type="Proteomes" id="UP000531168">
    <property type="component" value="Unassembled WGS sequence"/>
</dbReference>
<keyword evidence="1" id="KW-0808">Transferase</keyword>
<feature type="non-terminal residue" evidence="8">
    <location>
        <position position="64"/>
    </location>
</feature>
<evidence type="ECO:0000259" key="7">
    <source>
        <dbReference type="PROSITE" id="PS50994"/>
    </source>
</evidence>
<evidence type="ECO:0000313" key="8">
    <source>
        <dbReference type="EMBL" id="NXK77866.1"/>
    </source>
</evidence>
<keyword evidence="5" id="KW-0378">Hydrolase</keyword>
<dbReference type="InterPro" id="IPR036397">
    <property type="entry name" value="RNaseH_sf"/>
</dbReference>
<comment type="caution">
    <text evidence="8">The sequence shown here is derived from an EMBL/GenBank/DDBJ whole genome shotgun (WGS) entry which is preliminary data.</text>
</comment>
<evidence type="ECO:0000313" key="9">
    <source>
        <dbReference type="Proteomes" id="UP000531168"/>
    </source>
</evidence>
<evidence type="ECO:0000256" key="5">
    <source>
        <dbReference type="ARBA" id="ARBA00022801"/>
    </source>
</evidence>
<dbReference type="GO" id="GO:0035613">
    <property type="term" value="F:RNA stem-loop binding"/>
    <property type="evidence" value="ECO:0007669"/>
    <property type="project" value="TreeGrafter"/>
</dbReference>
<keyword evidence="3" id="KW-0540">Nuclease</keyword>
<dbReference type="PANTHER" id="PTHR41694">
    <property type="entry name" value="ENDOGENOUS RETROVIRUS GROUP K MEMBER POL PROTEIN"/>
    <property type="match status" value="1"/>
</dbReference>
<evidence type="ECO:0000256" key="4">
    <source>
        <dbReference type="ARBA" id="ARBA00022759"/>
    </source>
</evidence>
<proteinExistence type="predicted"/>
<dbReference type="AlphaFoldDB" id="A0A7L0MAB6"/>